<dbReference type="EMBL" id="JASZZX010000025">
    <property type="protein sequence ID" value="MDM3928704.1"/>
    <property type="molecule type" value="Genomic_DNA"/>
</dbReference>
<reference evidence="2" key="1">
    <citation type="submission" date="2023-06" db="EMBL/GenBank/DDBJ databases">
        <title>Itaconate inhibition of nontuberculous mycobacteria.</title>
        <authorList>
            <person name="Breen P."/>
            <person name="Zimbric M."/>
            <person name="Caverly L."/>
        </authorList>
    </citation>
    <scope>NUCLEOTIDE SEQUENCE</scope>
    <source>
        <strain evidence="2">FLAC1071</strain>
    </source>
</reference>
<dbReference type="InterPro" id="IPR023346">
    <property type="entry name" value="Lysozyme-like_dom_sf"/>
</dbReference>
<dbReference type="Proteomes" id="UP001529272">
    <property type="component" value="Unassembled WGS sequence"/>
</dbReference>
<accession>A0ABT7P5Z0</accession>
<gene>
    <name evidence="2" type="ORF">QRB35_22085</name>
</gene>
<comment type="caution">
    <text evidence="2">The sequence shown here is derived from an EMBL/GenBank/DDBJ whole genome shotgun (WGS) entry which is preliminary data.</text>
</comment>
<sequence length="328" mass="33902">MPPNDIRYSEDEALGTYTSAQGALRDHRQGLPDHDPNGIDDESISSSLRDHNDKTKRSIDKTDDTLGKGKGSVSDLADADRAGAARTRAVGPGGPAALLDALSQPQGPASPLAAPAAPAPAPAPAIAPAAMMPSVPQLAPGMINVDPDALAKLVANADLTGRTAPPIGDFGPAGGHQPLSTSNIDFRKTGLSGPMTKSQIVAVIDKALDNNGISRDPQVRAHWRDIMYQQCLHESSGVPDAVNREDSNATGPLQADGAPLNCSRGPWQVTAETFARHHVGGTSNNIYDPVANASASVAYQMAGHGIGVDGQGLAHYHAVRAAANYGSY</sequence>
<evidence type="ECO:0000313" key="2">
    <source>
        <dbReference type="EMBL" id="MDM3928704.1"/>
    </source>
</evidence>
<dbReference type="SUPFAM" id="SSF53955">
    <property type="entry name" value="Lysozyme-like"/>
    <property type="match status" value="1"/>
</dbReference>
<feature type="region of interest" description="Disordered" evidence="1">
    <location>
        <begin position="1"/>
        <end position="116"/>
    </location>
</feature>
<keyword evidence="3" id="KW-1185">Reference proteome</keyword>
<feature type="compositionally biased region" description="Basic and acidic residues" evidence="1">
    <location>
        <begin position="48"/>
        <end position="67"/>
    </location>
</feature>
<reference evidence="2" key="2">
    <citation type="submission" date="2023-06" db="EMBL/GenBank/DDBJ databases">
        <authorList>
            <person name="Spilker T."/>
        </authorList>
    </citation>
    <scope>NUCLEOTIDE SEQUENCE</scope>
    <source>
        <strain evidence="2">FLAC1071</strain>
    </source>
</reference>
<feature type="compositionally biased region" description="Basic and acidic residues" evidence="1">
    <location>
        <begin position="24"/>
        <end position="37"/>
    </location>
</feature>
<name>A0ABT7P5Z0_MYCIT</name>
<evidence type="ECO:0000256" key="1">
    <source>
        <dbReference type="SAM" id="MobiDB-lite"/>
    </source>
</evidence>
<dbReference type="RefSeq" id="WP_072501604.1">
    <property type="nucleotide sequence ID" value="NZ_CP012886.2"/>
</dbReference>
<organism evidence="2 3">
    <name type="scientific">Mycobacterium intracellulare subsp. chimaera</name>
    <dbReference type="NCBI Taxonomy" id="222805"/>
    <lineage>
        <taxon>Bacteria</taxon>
        <taxon>Bacillati</taxon>
        <taxon>Actinomycetota</taxon>
        <taxon>Actinomycetes</taxon>
        <taxon>Mycobacteriales</taxon>
        <taxon>Mycobacteriaceae</taxon>
        <taxon>Mycobacterium</taxon>
        <taxon>Mycobacterium avium complex (MAC)</taxon>
    </lineage>
</organism>
<protein>
    <submittedName>
        <fullName evidence="2">Lytic transglycosylase domain-containing protein</fullName>
    </submittedName>
</protein>
<evidence type="ECO:0000313" key="3">
    <source>
        <dbReference type="Proteomes" id="UP001529272"/>
    </source>
</evidence>
<proteinExistence type="predicted"/>